<name>A0A225UK02_9STRA</name>
<evidence type="ECO:0008006" key="3">
    <source>
        <dbReference type="Google" id="ProtNLM"/>
    </source>
</evidence>
<dbReference type="Proteomes" id="UP000198211">
    <property type="component" value="Unassembled WGS sequence"/>
</dbReference>
<reference evidence="2" key="1">
    <citation type="submission" date="2017-03" db="EMBL/GenBank/DDBJ databases">
        <title>Phytopthora megakarya and P. palmivora, two closely related causual agents of cacao black pod achieved similar genome size and gene model numbers by different mechanisms.</title>
        <authorList>
            <person name="Ali S."/>
            <person name="Shao J."/>
            <person name="Larry D.J."/>
            <person name="Kronmiller B."/>
            <person name="Shen D."/>
            <person name="Strem M.D."/>
            <person name="Melnick R.L."/>
            <person name="Guiltinan M.J."/>
            <person name="Tyler B.M."/>
            <person name="Meinhardt L.W."/>
            <person name="Bailey B.A."/>
        </authorList>
    </citation>
    <scope>NUCLEOTIDE SEQUENCE [LARGE SCALE GENOMIC DNA]</scope>
    <source>
        <strain evidence="2">zdho120</strain>
    </source>
</reference>
<organism evidence="1 2">
    <name type="scientific">Phytophthora megakarya</name>
    <dbReference type="NCBI Taxonomy" id="4795"/>
    <lineage>
        <taxon>Eukaryota</taxon>
        <taxon>Sar</taxon>
        <taxon>Stramenopiles</taxon>
        <taxon>Oomycota</taxon>
        <taxon>Peronosporomycetes</taxon>
        <taxon>Peronosporales</taxon>
        <taxon>Peronosporaceae</taxon>
        <taxon>Phytophthora</taxon>
    </lineage>
</organism>
<dbReference type="InterPro" id="IPR052055">
    <property type="entry name" value="Hepadnavirus_pol/RT"/>
</dbReference>
<dbReference type="InterPro" id="IPR043502">
    <property type="entry name" value="DNA/RNA_pol_sf"/>
</dbReference>
<protein>
    <recommendedName>
        <fullName evidence="3">Reverse transcriptase</fullName>
    </recommendedName>
</protein>
<dbReference type="EMBL" id="NBNE01016373">
    <property type="protein sequence ID" value="OWY93270.1"/>
    <property type="molecule type" value="Genomic_DNA"/>
</dbReference>
<evidence type="ECO:0000313" key="1">
    <source>
        <dbReference type="EMBL" id="OWY93270.1"/>
    </source>
</evidence>
<dbReference type="PANTHER" id="PTHR33050:SF7">
    <property type="entry name" value="RIBONUCLEASE H"/>
    <property type="match status" value="1"/>
</dbReference>
<dbReference type="AlphaFoldDB" id="A0A225UK02"/>
<sequence length="374" mass="42945">CLPLCRSDRGENVIIIELSAPFGWTGSPGFYEIVGGTVSHVHGCHYNDANPTGFFNYHWVDDHINVAANVGTTLNDMNRSLRFAMEAILGAEGINDEKFTPWATRQRVLGLEFDSTAELIDKARRIIVEAYAVTVLSRNAYRSLLGSLRHVATFIRAAHLFLQRLRIRERYLHRFQSVTVSDEMKQDLLWWWQVLHQPQLNGVSLEYFNALPPPDIIIEVDASDFVLCALDITAEHALTYRYTPTEIDLIANFKAGAPNSFDINYRELLSCAFAVHAWGPRWVSDSHDNSRPRHVHHDNRRSCHVHFRVDNMSAVAWHNKLSSRNPRAQVLIRLLSWWETTYRLRFSASHWATFALTPAPAYPLTTLMRLCFHH</sequence>
<evidence type="ECO:0000313" key="2">
    <source>
        <dbReference type="Proteomes" id="UP000198211"/>
    </source>
</evidence>
<keyword evidence="2" id="KW-1185">Reference proteome</keyword>
<gene>
    <name evidence="1" type="ORF">PHMEG_00037397</name>
</gene>
<dbReference type="OrthoDB" id="126027at2759"/>
<feature type="non-terminal residue" evidence="1">
    <location>
        <position position="1"/>
    </location>
</feature>
<proteinExistence type="predicted"/>
<dbReference type="SUPFAM" id="SSF56672">
    <property type="entry name" value="DNA/RNA polymerases"/>
    <property type="match status" value="1"/>
</dbReference>
<accession>A0A225UK02</accession>
<comment type="caution">
    <text evidence="1">The sequence shown here is derived from an EMBL/GenBank/DDBJ whole genome shotgun (WGS) entry which is preliminary data.</text>
</comment>
<dbReference type="PANTHER" id="PTHR33050">
    <property type="entry name" value="REVERSE TRANSCRIPTASE DOMAIN-CONTAINING PROTEIN"/>
    <property type="match status" value="1"/>
</dbReference>